<gene>
    <name evidence="2" type="ORF">E0F76_10135</name>
</gene>
<keyword evidence="3" id="KW-1185">Reference proteome</keyword>
<keyword evidence="1" id="KW-0812">Transmembrane</keyword>
<evidence type="ECO:0000313" key="2">
    <source>
        <dbReference type="EMBL" id="TDD96988.1"/>
    </source>
</evidence>
<name>A0A4R5CAN7_9FLAO</name>
<sequence length="564" mass="64808">MKKKLRLPDSSLFPLIRKNSQIISILMTLAFLNMCISCSYYKAKTIKTNSDNFASKYNSIKKTNRYIIIHSDNQIWHLNNLIVNDDQKEISGSLMPVEESHTLYPLKENQKSRVYKKSKSSGKTLEIHFYTNESINTNSHSQVVIPFSNIKEVKVYEPDTGKKILSIVGFTVASLAVIAIIIAVTKSSCPFIYIKEGNSYAFTGELYPGAVLPSLERTDYLPLPNFIPQNEEYELKISNELLEIQYTDLAQLVVVNHSPSNEVLLDQNGKLHTIATKEAPEIVTSNNDKLSINPSLEKDSNAYLFDEENKNNKGMNTIVFTFDKPTQSNQAKLVLSTKNSLWFDYVYGKFNEQFGSFFNHFQQQQLKVPAEKNIKWRNDQGIPLSVFVKSNNEWVLIEKINPVGPMAFRDLIIPIDLENINSPKIEIKLECGFMFWEVDYAAIDFSKDIPLDIHYVNPISATDEKGKNVTYLLDKEDKNYLIQPNIGNQVVIKYHVPSPKKYEKQTVFLKNRGYYTYIRDYKGIPNFAKLKSFREIGALSQYSKDEYVRFNTKTNISDIVFNHE</sequence>
<feature type="transmembrane region" description="Helical" evidence="1">
    <location>
        <begin position="20"/>
        <end position="41"/>
    </location>
</feature>
<reference evidence="2 3" key="1">
    <citation type="submission" date="2019-03" db="EMBL/GenBank/DDBJ databases">
        <title>Flavobacterium AR-3-4 sp. nov. isolated from arctic soil.</title>
        <authorList>
            <person name="Chaudhary D.K."/>
        </authorList>
    </citation>
    <scope>NUCLEOTIDE SEQUENCE [LARGE SCALE GENOMIC DNA]</scope>
    <source>
        <strain evidence="2 3">AR-3-4</strain>
    </source>
</reference>
<dbReference type="EMBL" id="SMFK01000005">
    <property type="protein sequence ID" value="TDD96988.1"/>
    <property type="molecule type" value="Genomic_DNA"/>
</dbReference>
<dbReference type="Proteomes" id="UP000295479">
    <property type="component" value="Unassembled WGS sequence"/>
</dbReference>
<accession>A0A4R5CAN7</accession>
<feature type="transmembrane region" description="Helical" evidence="1">
    <location>
        <begin position="164"/>
        <end position="184"/>
    </location>
</feature>
<protein>
    <submittedName>
        <fullName evidence="2">Uncharacterized protein</fullName>
    </submittedName>
</protein>
<dbReference type="OrthoDB" id="621906at2"/>
<organism evidence="2 3">
    <name type="scientific">Flavobacterium cellulosilyticum</name>
    <dbReference type="NCBI Taxonomy" id="2541731"/>
    <lineage>
        <taxon>Bacteria</taxon>
        <taxon>Pseudomonadati</taxon>
        <taxon>Bacteroidota</taxon>
        <taxon>Flavobacteriia</taxon>
        <taxon>Flavobacteriales</taxon>
        <taxon>Flavobacteriaceae</taxon>
        <taxon>Flavobacterium</taxon>
    </lineage>
</organism>
<keyword evidence="1" id="KW-1133">Transmembrane helix</keyword>
<evidence type="ECO:0000313" key="3">
    <source>
        <dbReference type="Proteomes" id="UP000295479"/>
    </source>
</evidence>
<evidence type="ECO:0000256" key="1">
    <source>
        <dbReference type="SAM" id="Phobius"/>
    </source>
</evidence>
<dbReference type="RefSeq" id="WP_132005103.1">
    <property type="nucleotide sequence ID" value="NZ_SMFK01000005.1"/>
</dbReference>
<dbReference type="AlphaFoldDB" id="A0A4R5CAN7"/>
<comment type="caution">
    <text evidence="2">The sequence shown here is derived from an EMBL/GenBank/DDBJ whole genome shotgun (WGS) entry which is preliminary data.</text>
</comment>
<proteinExistence type="predicted"/>
<keyword evidence="1" id="KW-0472">Membrane</keyword>